<gene>
    <name evidence="5" type="ORF">COCSUDRAFT_66597</name>
</gene>
<dbReference type="STRING" id="574566.I0YVG7"/>
<evidence type="ECO:0000256" key="1">
    <source>
        <dbReference type="ARBA" id="ARBA00004259"/>
    </source>
</evidence>
<evidence type="ECO:0000313" key="6">
    <source>
        <dbReference type="Proteomes" id="UP000007264"/>
    </source>
</evidence>
<dbReference type="GO" id="GO:0006606">
    <property type="term" value="P:protein import into nucleus"/>
    <property type="evidence" value="ECO:0007669"/>
    <property type="project" value="TreeGrafter"/>
</dbReference>
<dbReference type="PANTHER" id="PTHR11225:SF4">
    <property type="entry name" value="NUCLEAR PORE COMPLEX PROTEIN NUP93"/>
    <property type="match status" value="1"/>
</dbReference>
<dbReference type="EMBL" id="AGSI01000010">
    <property type="protein sequence ID" value="EIE22386.1"/>
    <property type="molecule type" value="Genomic_DNA"/>
</dbReference>
<name>I0YVG7_COCSC</name>
<dbReference type="GO" id="GO:0017056">
    <property type="term" value="F:structural constituent of nuclear pore"/>
    <property type="evidence" value="ECO:0007669"/>
    <property type="project" value="InterPro"/>
</dbReference>
<accession>I0YVG7</accession>
<protein>
    <recommendedName>
        <fullName evidence="4">Nuclear pore protein</fullName>
    </recommendedName>
</protein>
<sequence length="841" mass="90971">MTELQSFFSCMAVGLFFDTNGFTVVSLEDSQGIPQVERDLLQVEQLSQKLKARTARIDSGSQTLAATRLLAQEGLNSRKLTRALQTFELRPTYEDVLPVESTSVEEYLEQMHEMTTITAIQEAQRDTISAFEEYMDACMTADWAADKRALFDAALPDTAMPGPASQLAGGDLTSSFTSAQFRSPLAPGGMLGASSIPNGAGTLSGRMKSYYEIVRSLNNATAARQPFQAIPSFAAAAAKDPDDGERRSTMRMVWDVLARIAKAAEARTGAGAARTQALLRGARNYLEEGHVTYLQNTIQANRAQASLGGAPTRQSQVQAFLRVREKDAGPLDFDSPGGADTTWHRIYLCLRSGFHKEAVEEAKGLRDAGLLRGGSFGAMLGEWVAGEGGLAPQSGQAMASEAERLLRSADRGAWLRSSFRYKAALYVLLSGDRRVAEHLLREAPGLLQTIEDFMWFKLALVRPSRGETATSSGYFASGAGESWAYTLSDLQSYLSQFPAGHYSHGGREPLLYTTVLLLSLQFRAAVAFLAQDPSTRNYRVDAPHLAIALTHHQLIDAGGDGDAGRAKGLDIAALVHRYGKSFVHSSPDVALEYYMQAAGIRGDTLEVKGQLLRELLTESNAFGYLMGSGGPGAEAGALERFVGDAQERDALVAAVARECERAAQMDWAVELYLYAGAARPALSLINQQLSNALQPALTDPRKEEEVEQLIRRGADAAARLAAATQADDEAQKGTFHMLKLVRQLLKADKREDHGRVVQVLGQLEFVPQDAFRLQRCVEQAAALPPALAERLEAVLAAGGRALSATRQAGPLRVLASFAGSLPQRVSQHTFHSLNRLQSAAT</sequence>
<comment type="similarity">
    <text evidence="2 4">Belongs to the nucleoporin interacting component (NIC) family.</text>
</comment>
<keyword evidence="4" id="KW-0813">Transport</keyword>
<comment type="caution">
    <text evidence="5">The sequence shown here is derived from an EMBL/GenBank/DDBJ whole genome shotgun (WGS) entry which is preliminary data.</text>
</comment>
<dbReference type="GeneID" id="17040372"/>
<evidence type="ECO:0000256" key="3">
    <source>
        <dbReference type="ARBA" id="ARBA00023242"/>
    </source>
</evidence>
<evidence type="ECO:0000256" key="2">
    <source>
        <dbReference type="ARBA" id="ARBA00010186"/>
    </source>
</evidence>
<evidence type="ECO:0000256" key="4">
    <source>
        <dbReference type="RuleBase" id="RU364035"/>
    </source>
</evidence>
<keyword evidence="6" id="KW-1185">Reference proteome</keyword>
<dbReference type="KEGG" id="csl:COCSUDRAFT_66597"/>
<keyword evidence="4" id="KW-0906">Nuclear pore complex</keyword>
<dbReference type="InterPro" id="IPR007231">
    <property type="entry name" value="Nucleoporin_int_Nup93/Nic96"/>
</dbReference>
<keyword evidence="4" id="KW-0811">Translocation</keyword>
<keyword evidence="4" id="KW-0472">Membrane</keyword>
<comment type="subcellular location">
    <subcellularLocation>
        <location evidence="1">Nucleus envelope</location>
    </subcellularLocation>
    <subcellularLocation>
        <location evidence="4">Nucleus</location>
        <location evidence="4">Nuclear pore complex</location>
    </subcellularLocation>
</comment>
<dbReference type="GO" id="GO:0016973">
    <property type="term" value="P:poly(A)+ mRNA export from nucleus"/>
    <property type="evidence" value="ECO:0007669"/>
    <property type="project" value="TreeGrafter"/>
</dbReference>
<dbReference type="Proteomes" id="UP000007264">
    <property type="component" value="Unassembled WGS sequence"/>
</dbReference>
<dbReference type="RefSeq" id="XP_005646930.1">
    <property type="nucleotide sequence ID" value="XM_005646873.1"/>
</dbReference>
<dbReference type="PANTHER" id="PTHR11225">
    <property type="entry name" value="NUCLEAR PORE COMPLEX PROTEIN NUP93 NUCLEOPORIN NUP93 DEAD EYE PROTEIN"/>
    <property type="match status" value="1"/>
</dbReference>
<proteinExistence type="inferred from homology"/>
<keyword evidence="3 4" id="KW-0539">Nucleus</keyword>
<keyword evidence="4" id="KW-0509">mRNA transport</keyword>
<dbReference type="AlphaFoldDB" id="I0YVG7"/>
<reference evidence="5 6" key="1">
    <citation type="journal article" date="2012" name="Genome Biol.">
        <title>The genome of the polar eukaryotic microalga coccomyxa subellipsoidea reveals traits of cold adaptation.</title>
        <authorList>
            <person name="Blanc G."/>
            <person name="Agarkova I."/>
            <person name="Grimwood J."/>
            <person name="Kuo A."/>
            <person name="Brueggeman A."/>
            <person name="Dunigan D."/>
            <person name="Gurnon J."/>
            <person name="Ladunga I."/>
            <person name="Lindquist E."/>
            <person name="Lucas S."/>
            <person name="Pangilinan J."/>
            <person name="Proschold T."/>
            <person name="Salamov A."/>
            <person name="Schmutz J."/>
            <person name="Weeks D."/>
            <person name="Yamada T."/>
            <person name="Claverie J.M."/>
            <person name="Grigoriev I."/>
            <person name="Van Etten J."/>
            <person name="Lomsadze A."/>
            <person name="Borodovsky M."/>
        </authorList>
    </citation>
    <scope>NUCLEOTIDE SEQUENCE [LARGE SCALE GENOMIC DNA]</scope>
    <source>
        <strain evidence="5 6">C-169</strain>
    </source>
</reference>
<keyword evidence="4" id="KW-0653">Protein transport</keyword>
<dbReference type="eggNOG" id="KOG2168">
    <property type="taxonomic scope" value="Eukaryota"/>
</dbReference>
<organism evidence="5 6">
    <name type="scientific">Coccomyxa subellipsoidea (strain C-169)</name>
    <name type="common">Green microalga</name>
    <dbReference type="NCBI Taxonomy" id="574566"/>
    <lineage>
        <taxon>Eukaryota</taxon>
        <taxon>Viridiplantae</taxon>
        <taxon>Chlorophyta</taxon>
        <taxon>core chlorophytes</taxon>
        <taxon>Trebouxiophyceae</taxon>
        <taxon>Trebouxiophyceae incertae sedis</taxon>
        <taxon>Coccomyxaceae</taxon>
        <taxon>Coccomyxa</taxon>
        <taxon>Coccomyxa subellipsoidea</taxon>
    </lineage>
</organism>
<dbReference type="OrthoDB" id="543004at2759"/>
<dbReference type="Pfam" id="PF04097">
    <property type="entry name" value="Nic96"/>
    <property type="match status" value="1"/>
</dbReference>
<evidence type="ECO:0000313" key="5">
    <source>
        <dbReference type="EMBL" id="EIE22386.1"/>
    </source>
</evidence>
<dbReference type="GO" id="GO:0005643">
    <property type="term" value="C:nuclear pore"/>
    <property type="evidence" value="ECO:0007669"/>
    <property type="project" value="UniProtKB-SubCell"/>
</dbReference>